<keyword evidence="1" id="KW-0677">Repeat</keyword>
<comment type="caution">
    <text evidence="5">The sequence shown here is derived from an EMBL/GenBank/DDBJ whole genome shotgun (WGS) entry which is preliminary data.</text>
</comment>
<accession>A0ABD3WVR1</accession>
<organism evidence="5 6">
    <name type="scientific">Sinanodonta woodiana</name>
    <name type="common">Chinese pond mussel</name>
    <name type="synonym">Anodonta woodiana</name>
    <dbReference type="NCBI Taxonomy" id="1069815"/>
    <lineage>
        <taxon>Eukaryota</taxon>
        <taxon>Metazoa</taxon>
        <taxon>Spiralia</taxon>
        <taxon>Lophotrochozoa</taxon>
        <taxon>Mollusca</taxon>
        <taxon>Bivalvia</taxon>
        <taxon>Autobranchia</taxon>
        <taxon>Heteroconchia</taxon>
        <taxon>Palaeoheterodonta</taxon>
        <taxon>Unionida</taxon>
        <taxon>Unionoidea</taxon>
        <taxon>Unionidae</taxon>
        <taxon>Unioninae</taxon>
        <taxon>Sinanodonta</taxon>
    </lineage>
</organism>
<keyword evidence="6" id="KW-1185">Reference proteome</keyword>
<sequence length="316" mass="35883">MSASFASSYGSGSRGKLWPATTFKAVNDHTLSQLMLDLYMAVVSGYSEDVRNIITSHPDIDVNISVKGATILSLSLYKRHFHVFSLLMKHHERGRKFDLNKCSEDHLKRIEPPIITASRMHFFEGVVSLVNAGADIDVTDNLGRTALWFACRHQMQDLVEYLILKGASVNKPDHDHNTPLITAFLYRVSSIIIKTLILHGSILDGPNCKYQVSTQHSPLFWALKYSNIEITKLILHTGIPVSDIRCVKRTYATSNEVDSTLLQYLEEKSKSPMSLKQMCRMEVRRYFSIQFLGKNFVRNINALPLPPILKQYLLLK</sequence>
<dbReference type="SUPFAM" id="SSF48403">
    <property type="entry name" value="Ankyrin repeat"/>
    <property type="match status" value="1"/>
</dbReference>
<evidence type="ECO:0000259" key="4">
    <source>
        <dbReference type="PROSITE" id="PS50225"/>
    </source>
</evidence>
<evidence type="ECO:0000256" key="2">
    <source>
        <dbReference type="ARBA" id="ARBA00023043"/>
    </source>
</evidence>
<dbReference type="PANTHER" id="PTHR24198">
    <property type="entry name" value="ANKYRIN REPEAT AND PROTEIN KINASE DOMAIN-CONTAINING PROTEIN"/>
    <property type="match status" value="1"/>
</dbReference>
<dbReference type="Pfam" id="PF07525">
    <property type="entry name" value="SOCS_box"/>
    <property type="match status" value="1"/>
</dbReference>
<reference evidence="5 6" key="1">
    <citation type="submission" date="2024-11" db="EMBL/GenBank/DDBJ databases">
        <title>Chromosome-level genome assembly of the freshwater bivalve Anodonta woodiana.</title>
        <authorList>
            <person name="Chen X."/>
        </authorList>
    </citation>
    <scope>NUCLEOTIDE SEQUENCE [LARGE SCALE GENOMIC DNA]</scope>
    <source>
        <strain evidence="5">MN2024</strain>
        <tissue evidence="5">Gills</tissue>
    </source>
</reference>
<dbReference type="InterPro" id="IPR036770">
    <property type="entry name" value="Ankyrin_rpt-contain_sf"/>
</dbReference>
<dbReference type="PROSITE" id="PS50225">
    <property type="entry name" value="SOCS"/>
    <property type="match status" value="1"/>
</dbReference>
<dbReference type="PROSITE" id="PS50088">
    <property type="entry name" value="ANK_REPEAT"/>
    <property type="match status" value="1"/>
</dbReference>
<dbReference type="InterPro" id="IPR001496">
    <property type="entry name" value="SOCS_box"/>
</dbReference>
<gene>
    <name evidence="5" type="ORF">ACJMK2_035486</name>
</gene>
<evidence type="ECO:0000313" key="5">
    <source>
        <dbReference type="EMBL" id="KAL3877842.1"/>
    </source>
</evidence>
<dbReference type="Pfam" id="PF12796">
    <property type="entry name" value="Ank_2"/>
    <property type="match status" value="1"/>
</dbReference>
<dbReference type="Gene3D" id="1.25.40.20">
    <property type="entry name" value="Ankyrin repeat-containing domain"/>
    <property type="match status" value="1"/>
</dbReference>
<dbReference type="SUPFAM" id="SSF158235">
    <property type="entry name" value="SOCS box-like"/>
    <property type="match status" value="1"/>
</dbReference>
<dbReference type="InterPro" id="IPR002110">
    <property type="entry name" value="Ankyrin_rpt"/>
</dbReference>
<dbReference type="InterPro" id="IPR036036">
    <property type="entry name" value="SOCS_box-like_dom_sf"/>
</dbReference>
<evidence type="ECO:0000256" key="3">
    <source>
        <dbReference type="PROSITE-ProRule" id="PRU00023"/>
    </source>
</evidence>
<feature type="repeat" description="ANK" evidence="3">
    <location>
        <begin position="142"/>
        <end position="174"/>
    </location>
</feature>
<dbReference type="PANTHER" id="PTHR24198:SF165">
    <property type="entry name" value="ANKYRIN REPEAT-CONTAINING PROTEIN-RELATED"/>
    <property type="match status" value="1"/>
</dbReference>
<dbReference type="EMBL" id="JBJQND010000005">
    <property type="protein sequence ID" value="KAL3877842.1"/>
    <property type="molecule type" value="Genomic_DNA"/>
</dbReference>
<dbReference type="SMART" id="SM00969">
    <property type="entry name" value="SOCS_box"/>
    <property type="match status" value="1"/>
</dbReference>
<dbReference type="FunFam" id="1.10.750.20:FF:000001">
    <property type="entry name" value="Ankyrin repeat and SOCS box containing 1"/>
    <property type="match status" value="1"/>
</dbReference>
<proteinExistence type="predicted"/>
<dbReference type="CDD" id="cd03716">
    <property type="entry name" value="SOCS_ASB_like"/>
    <property type="match status" value="1"/>
</dbReference>
<dbReference type="PROSITE" id="PS50297">
    <property type="entry name" value="ANK_REP_REGION"/>
    <property type="match status" value="1"/>
</dbReference>
<evidence type="ECO:0000313" key="6">
    <source>
        <dbReference type="Proteomes" id="UP001634394"/>
    </source>
</evidence>
<dbReference type="Gene3D" id="1.10.750.20">
    <property type="entry name" value="SOCS box"/>
    <property type="match status" value="1"/>
</dbReference>
<keyword evidence="2 3" id="KW-0040">ANK repeat</keyword>
<name>A0ABD3WVR1_SINWO</name>
<dbReference type="AlphaFoldDB" id="A0ABD3WVR1"/>
<protein>
    <recommendedName>
        <fullName evidence="4">SOCS box domain-containing protein</fullName>
    </recommendedName>
</protein>
<feature type="domain" description="SOCS box" evidence="4">
    <location>
        <begin position="260"/>
        <end position="316"/>
    </location>
</feature>
<evidence type="ECO:0000256" key="1">
    <source>
        <dbReference type="ARBA" id="ARBA00022737"/>
    </source>
</evidence>
<dbReference type="Proteomes" id="UP001634394">
    <property type="component" value="Unassembled WGS sequence"/>
</dbReference>
<dbReference type="SMART" id="SM00248">
    <property type="entry name" value="ANK"/>
    <property type="match status" value="6"/>
</dbReference>